<dbReference type="GO" id="GO:0009398">
    <property type="term" value="P:FMN biosynthetic process"/>
    <property type="evidence" value="ECO:0007669"/>
    <property type="project" value="UniProtKB-UniPathway"/>
</dbReference>
<evidence type="ECO:0000256" key="5">
    <source>
        <dbReference type="ARBA" id="ARBA00017394"/>
    </source>
</evidence>
<dbReference type="InterPro" id="IPR015865">
    <property type="entry name" value="Riboflavin_kinase_bac/euk"/>
</dbReference>
<evidence type="ECO:0000259" key="15">
    <source>
        <dbReference type="SMART" id="SM00904"/>
    </source>
</evidence>
<feature type="region of interest" description="Disordered" evidence="14">
    <location>
        <begin position="95"/>
        <end position="119"/>
    </location>
</feature>
<dbReference type="GO" id="GO:0008531">
    <property type="term" value="F:riboflavin kinase activity"/>
    <property type="evidence" value="ECO:0007669"/>
    <property type="project" value="UniProtKB-EC"/>
</dbReference>
<feature type="compositionally biased region" description="Low complexity" evidence="14">
    <location>
        <begin position="95"/>
        <end position="118"/>
    </location>
</feature>
<dbReference type="EMBL" id="SNSC02000001">
    <property type="protein sequence ID" value="TID27876.1"/>
    <property type="molecule type" value="Genomic_DNA"/>
</dbReference>
<dbReference type="Gene3D" id="2.40.30.30">
    <property type="entry name" value="Riboflavin kinase-like"/>
    <property type="match status" value="1"/>
</dbReference>
<dbReference type="UniPathway" id="UPA00276">
    <property type="reaction ID" value="UER00406"/>
</dbReference>
<evidence type="ECO:0000256" key="14">
    <source>
        <dbReference type="SAM" id="MobiDB-lite"/>
    </source>
</evidence>
<keyword evidence="17" id="KW-1185">Reference proteome</keyword>
<dbReference type="PANTHER" id="PTHR22749">
    <property type="entry name" value="RIBOFLAVIN KINASE/FMN ADENYLYLTRANSFERASE"/>
    <property type="match status" value="1"/>
</dbReference>
<evidence type="ECO:0000256" key="4">
    <source>
        <dbReference type="ARBA" id="ARBA00012105"/>
    </source>
</evidence>
<evidence type="ECO:0000256" key="1">
    <source>
        <dbReference type="ARBA" id="ARBA00003572"/>
    </source>
</evidence>
<evidence type="ECO:0000256" key="2">
    <source>
        <dbReference type="ARBA" id="ARBA00005201"/>
    </source>
</evidence>
<keyword evidence="11" id="KW-0067">ATP-binding</keyword>
<dbReference type="GO" id="GO:0005524">
    <property type="term" value="F:ATP binding"/>
    <property type="evidence" value="ECO:0007669"/>
    <property type="project" value="UniProtKB-KW"/>
</dbReference>
<evidence type="ECO:0000256" key="10">
    <source>
        <dbReference type="ARBA" id="ARBA00022777"/>
    </source>
</evidence>
<dbReference type="SMART" id="SM00904">
    <property type="entry name" value="Flavokinase"/>
    <property type="match status" value="1"/>
</dbReference>
<evidence type="ECO:0000313" key="16">
    <source>
        <dbReference type="EMBL" id="TID27876.1"/>
    </source>
</evidence>
<keyword evidence="10 16" id="KW-0418">Kinase</keyword>
<evidence type="ECO:0000256" key="12">
    <source>
        <dbReference type="ARBA" id="ARBA00029960"/>
    </source>
</evidence>
<comment type="pathway">
    <text evidence="2">Cofactor biosynthesis; FMN biosynthesis; FMN from riboflavin (ATP route): step 1/1.</text>
</comment>
<evidence type="ECO:0000256" key="6">
    <source>
        <dbReference type="ARBA" id="ARBA00022630"/>
    </source>
</evidence>
<name>A0A4Z1PH04_9PEZI</name>
<dbReference type="InterPro" id="IPR023465">
    <property type="entry name" value="Riboflavin_kinase_dom_sf"/>
</dbReference>
<comment type="caution">
    <text evidence="16">The sequence shown here is derived from an EMBL/GenBank/DDBJ whole genome shotgun (WGS) entry which is preliminary data.</text>
</comment>
<organism evidence="16 17">
    <name type="scientific">Venturia nashicola</name>
    <dbReference type="NCBI Taxonomy" id="86259"/>
    <lineage>
        <taxon>Eukaryota</taxon>
        <taxon>Fungi</taxon>
        <taxon>Dikarya</taxon>
        <taxon>Ascomycota</taxon>
        <taxon>Pezizomycotina</taxon>
        <taxon>Dothideomycetes</taxon>
        <taxon>Pleosporomycetidae</taxon>
        <taxon>Venturiales</taxon>
        <taxon>Venturiaceae</taxon>
        <taxon>Venturia</taxon>
    </lineage>
</organism>
<comment type="catalytic activity">
    <reaction evidence="13">
        <text>riboflavin + ATP = FMN + ADP + H(+)</text>
        <dbReference type="Rhea" id="RHEA:14357"/>
        <dbReference type="ChEBI" id="CHEBI:15378"/>
        <dbReference type="ChEBI" id="CHEBI:30616"/>
        <dbReference type="ChEBI" id="CHEBI:57986"/>
        <dbReference type="ChEBI" id="CHEBI:58210"/>
        <dbReference type="ChEBI" id="CHEBI:456216"/>
        <dbReference type="EC" id="2.7.1.26"/>
    </reaction>
</comment>
<dbReference type="InterPro" id="IPR023468">
    <property type="entry name" value="Riboflavin_kinase"/>
</dbReference>
<feature type="region of interest" description="Disordered" evidence="14">
    <location>
        <begin position="1"/>
        <end position="43"/>
    </location>
</feature>
<evidence type="ECO:0000256" key="13">
    <source>
        <dbReference type="ARBA" id="ARBA00047880"/>
    </source>
</evidence>
<protein>
    <recommendedName>
        <fullName evidence="5">Riboflavin kinase</fullName>
        <ecNumber evidence="4">2.7.1.26</ecNumber>
    </recommendedName>
    <alternativeName>
        <fullName evidence="12">Flavin mononucleotide kinase 1</fullName>
    </alternativeName>
</protein>
<evidence type="ECO:0000256" key="11">
    <source>
        <dbReference type="ARBA" id="ARBA00022840"/>
    </source>
</evidence>
<evidence type="ECO:0000256" key="7">
    <source>
        <dbReference type="ARBA" id="ARBA00022643"/>
    </source>
</evidence>
<reference evidence="16 17" key="1">
    <citation type="submission" date="2019-04" db="EMBL/GenBank/DDBJ databases">
        <title>High contiguity whole genome sequence and gene annotation resource for two Venturia nashicola isolates.</title>
        <authorList>
            <person name="Prokchorchik M."/>
            <person name="Won K."/>
            <person name="Lee Y."/>
            <person name="Choi E.D."/>
            <person name="Segonzac C."/>
            <person name="Sohn K.H."/>
        </authorList>
    </citation>
    <scope>NUCLEOTIDE SEQUENCE [LARGE SCALE GENOMIC DNA]</scope>
    <source>
        <strain evidence="16 17">PRI2</strain>
    </source>
</reference>
<evidence type="ECO:0000313" key="17">
    <source>
        <dbReference type="Proteomes" id="UP000298493"/>
    </source>
</evidence>
<dbReference type="SUPFAM" id="SSF82114">
    <property type="entry name" value="Riboflavin kinase-like"/>
    <property type="match status" value="1"/>
</dbReference>
<dbReference type="GO" id="GO:0005739">
    <property type="term" value="C:mitochondrion"/>
    <property type="evidence" value="ECO:0007669"/>
    <property type="project" value="TreeGrafter"/>
</dbReference>
<keyword evidence="8" id="KW-0808">Transferase</keyword>
<evidence type="ECO:0000256" key="3">
    <source>
        <dbReference type="ARBA" id="ARBA00010108"/>
    </source>
</evidence>
<dbReference type="Proteomes" id="UP000298493">
    <property type="component" value="Unassembled WGS sequence"/>
</dbReference>
<dbReference type="STRING" id="86259.A0A4Z1PH04"/>
<gene>
    <name evidence="16" type="ORF">E6O75_ATG00643</name>
</gene>
<sequence>MQPIPGSDQGRQKCFKQHTIMKPDGPRDPIAGPDAGPEPPFPIKLGGKVIKGFGRGSKELGIPTANIPLSGLTIGGQKDLESGIYYGWAGLDYPSSPASSPSTPQSPSSTSTTPARRPSISERIQQAGAKLANGVGSLIGSTTSGSEGDSESEGVRGTVYPMVMSVGWNPFYKNTVRSVEVHILHRFPTDFYDLHLNLIITGFIRPEYDYVSKESLIEDIMEDIEVTKRSLARPAYKKLQKDPYLTAFPRDGDEVPASRY</sequence>
<accession>A0A4Z1PH04</accession>
<dbReference type="GO" id="GO:0009231">
    <property type="term" value="P:riboflavin biosynthetic process"/>
    <property type="evidence" value="ECO:0007669"/>
    <property type="project" value="InterPro"/>
</dbReference>
<keyword evidence="9" id="KW-0547">Nucleotide-binding</keyword>
<dbReference type="AlphaFoldDB" id="A0A4Z1PH04"/>
<dbReference type="Pfam" id="PF01687">
    <property type="entry name" value="Flavokinase"/>
    <property type="match status" value="1"/>
</dbReference>
<evidence type="ECO:0000256" key="8">
    <source>
        <dbReference type="ARBA" id="ARBA00022679"/>
    </source>
</evidence>
<comment type="similarity">
    <text evidence="3">Belongs to the flavokinase family.</text>
</comment>
<keyword evidence="6" id="KW-0285">Flavoprotein</keyword>
<evidence type="ECO:0000256" key="9">
    <source>
        <dbReference type="ARBA" id="ARBA00022741"/>
    </source>
</evidence>
<feature type="domain" description="Riboflavin kinase" evidence="15">
    <location>
        <begin position="38"/>
        <end position="232"/>
    </location>
</feature>
<dbReference type="PANTHER" id="PTHR22749:SF6">
    <property type="entry name" value="RIBOFLAVIN KINASE"/>
    <property type="match status" value="1"/>
</dbReference>
<proteinExistence type="inferred from homology"/>
<dbReference type="EC" id="2.7.1.26" evidence="4"/>
<comment type="function">
    <text evidence="1">Catalyzes the phosphorylation of riboflavin (vitamin B2) to form flavin mononucleotide (FMN) coenzyme.</text>
</comment>
<keyword evidence="7" id="KW-0288">FMN</keyword>